<keyword evidence="2" id="KW-0934">Plastid</keyword>
<organism evidence="2">
    <name type="scientific">Pinus koraiensis</name>
    <name type="common">Korean pine</name>
    <dbReference type="NCBI Taxonomy" id="88728"/>
    <lineage>
        <taxon>Eukaryota</taxon>
        <taxon>Viridiplantae</taxon>
        <taxon>Streptophyta</taxon>
        <taxon>Embryophyta</taxon>
        <taxon>Tracheophyta</taxon>
        <taxon>Spermatophyta</taxon>
        <taxon>Pinopsida</taxon>
        <taxon>Pinidae</taxon>
        <taxon>Conifers I</taxon>
        <taxon>Pinales</taxon>
        <taxon>Pinaceae</taxon>
        <taxon>Pinus</taxon>
        <taxon>Pinus subgen. Strobus</taxon>
    </lineage>
</organism>
<dbReference type="RefSeq" id="YP_001152140.1">
    <property type="nucleotide sequence ID" value="NC_004677.2"/>
</dbReference>
<dbReference type="EMBL" id="AY228468">
    <property type="protein sequence ID" value="ABP35387.1"/>
    <property type="molecule type" value="Genomic_DNA"/>
</dbReference>
<feature type="transmembrane region" description="Helical" evidence="1">
    <location>
        <begin position="39"/>
        <end position="63"/>
    </location>
</feature>
<proteinExistence type="predicted"/>
<geneLocation type="chloroplast" evidence="2"/>
<keyword evidence="1" id="KW-0472">Membrane</keyword>
<dbReference type="AlphaFoldDB" id="A4QM50"/>
<dbReference type="GeneID" id="5048398"/>
<accession>A4QM50</accession>
<protein>
    <submittedName>
        <fullName evidence="2">ORF83a</fullName>
    </submittedName>
</protein>
<reference evidence="2" key="1">
    <citation type="submission" date="2007-04" db="EMBL/GenBank/DDBJ databases">
        <authorList>
            <person name="Noh E.W."/>
            <person name="Lee J.S."/>
            <person name="Choi Y.I."/>
            <person name="Han M.S."/>
            <person name="Yi Y.S."/>
            <person name="Han S.U."/>
        </authorList>
    </citation>
    <scope>NUCLEOTIDE SEQUENCE</scope>
</reference>
<keyword evidence="2" id="KW-0150">Chloroplast</keyword>
<evidence type="ECO:0000313" key="2">
    <source>
        <dbReference type="EMBL" id="ABP35387.1"/>
    </source>
</evidence>
<keyword evidence="1" id="KW-1133">Transmembrane helix</keyword>
<name>A4QM50_PINKO</name>
<sequence length="83" mass="9970">MFQEDLNYGLYLSFPRHQTSNKEFERGISYNKSKDLSPLIIMLIMTKELYSILFLLVSIFYFVEWAKMKRLLPREPFEKIIGV</sequence>
<keyword evidence="1" id="KW-0812">Transmembrane</keyword>
<evidence type="ECO:0000256" key="1">
    <source>
        <dbReference type="SAM" id="Phobius"/>
    </source>
</evidence>